<dbReference type="InterPro" id="IPR037171">
    <property type="entry name" value="NagB/RpiA_transferase-like"/>
</dbReference>
<keyword evidence="5" id="KW-1185">Reference proteome</keyword>
<comment type="caution">
    <text evidence="4">The sequence shown here is derived from an EMBL/GenBank/DDBJ whole genome shotgun (WGS) entry which is preliminary data.</text>
</comment>
<reference evidence="4 5" key="1">
    <citation type="submission" date="2021-08" db="EMBL/GenBank/DDBJ databases">
        <title>Collinsella faecalis sp. nov. isolated from swine faeces.</title>
        <authorList>
            <person name="Oh B.S."/>
            <person name="Lee J.H."/>
        </authorList>
    </citation>
    <scope>NUCLEOTIDE SEQUENCE [LARGE SCALE GENOMIC DNA]</scope>
    <source>
        <strain evidence="4 5">AGMB00827</strain>
    </source>
</reference>
<keyword evidence="1" id="KW-0805">Transcription regulation</keyword>
<dbReference type="SUPFAM" id="SSF46785">
    <property type="entry name" value="Winged helix' DNA-binding domain"/>
    <property type="match status" value="1"/>
</dbReference>
<keyword evidence="4" id="KW-0238">DNA-binding</keyword>
<dbReference type="PANTHER" id="PTHR30363:SF44">
    <property type="entry name" value="AGA OPERON TRANSCRIPTIONAL REPRESSOR-RELATED"/>
    <property type="match status" value="1"/>
</dbReference>
<dbReference type="RefSeq" id="WP_222198784.1">
    <property type="nucleotide sequence ID" value="NZ_JAIMFO010000004.1"/>
</dbReference>
<evidence type="ECO:0000259" key="3">
    <source>
        <dbReference type="PROSITE" id="PS51000"/>
    </source>
</evidence>
<dbReference type="InterPro" id="IPR036390">
    <property type="entry name" value="WH_DNA-bd_sf"/>
</dbReference>
<dbReference type="Pfam" id="PF00455">
    <property type="entry name" value="DeoRC"/>
    <property type="match status" value="1"/>
</dbReference>
<organism evidence="4 5">
    <name type="scientific">Collinsella ureilytica</name>
    <dbReference type="NCBI Taxonomy" id="2869515"/>
    <lineage>
        <taxon>Bacteria</taxon>
        <taxon>Bacillati</taxon>
        <taxon>Actinomycetota</taxon>
        <taxon>Coriobacteriia</taxon>
        <taxon>Coriobacteriales</taxon>
        <taxon>Coriobacteriaceae</taxon>
        <taxon>Collinsella</taxon>
    </lineage>
</organism>
<feature type="domain" description="HTH deoR-type" evidence="3">
    <location>
        <begin position="23"/>
        <end position="78"/>
    </location>
</feature>
<evidence type="ECO:0000313" key="4">
    <source>
        <dbReference type="EMBL" id="MBY4797066.1"/>
    </source>
</evidence>
<protein>
    <submittedName>
        <fullName evidence="4">DeoR/GlpR family DNA-binding transcription regulator</fullName>
    </submittedName>
</protein>
<evidence type="ECO:0000256" key="2">
    <source>
        <dbReference type="ARBA" id="ARBA00023163"/>
    </source>
</evidence>
<gene>
    <name evidence="4" type="ORF">K6V98_01640</name>
</gene>
<evidence type="ECO:0000256" key="1">
    <source>
        <dbReference type="ARBA" id="ARBA00023015"/>
    </source>
</evidence>
<dbReference type="PROSITE" id="PS51000">
    <property type="entry name" value="HTH_DEOR_2"/>
    <property type="match status" value="1"/>
</dbReference>
<dbReference type="SMART" id="SM01134">
    <property type="entry name" value="DeoRC"/>
    <property type="match status" value="1"/>
</dbReference>
<dbReference type="InterPro" id="IPR050313">
    <property type="entry name" value="Carb_Metab_HTH_regulators"/>
</dbReference>
<dbReference type="SMART" id="SM00420">
    <property type="entry name" value="HTH_DEOR"/>
    <property type="match status" value="1"/>
</dbReference>
<dbReference type="Proteomes" id="UP000700908">
    <property type="component" value="Unassembled WGS sequence"/>
</dbReference>
<dbReference type="GO" id="GO:0003677">
    <property type="term" value="F:DNA binding"/>
    <property type="evidence" value="ECO:0007669"/>
    <property type="project" value="UniProtKB-KW"/>
</dbReference>
<dbReference type="InterPro" id="IPR036388">
    <property type="entry name" value="WH-like_DNA-bd_sf"/>
</dbReference>
<dbReference type="SUPFAM" id="SSF100950">
    <property type="entry name" value="NagB/RpiA/CoA transferase-like"/>
    <property type="match status" value="1"/>
</dbReference>
<proteinExistence type="predicted"/>
<dbReference type="InterPro" id="IPR001034">
    <property type="entry name" value="DeoR_HTH"/>
</dbReference>
<accession>A0ABS7MI66</accession>
<dbReference type="InterPro" id="IPR014036">
    <property type="entry name" value="DeoR-like_C"/>
</dbReference>
<keyword evidence="2" id="KW-0804">Transcription</keyword>
<dbReference type="Pfam" id="PF08220">
    <property type="entry name" value="HTH_DeoR"/>
    <property type="match status" value="1"/>
</dbReference>
<sequence>MTKDKPVASDMEIAPEESRSLFAEERRQKIITLLTTDSHVRTADLTELFGVSPATLRSDLRILESRGLLKRTHGGAIPLNSPTVEVPLEHSAHTNSKKKIAICAEAAKLVSPGQSLFCDSGSTVVELINALEGVAGLTIITHDLSVASTAETKLPHCSIIMLGGMLRQGFHYTSSSLTVEQAELYAARSCFLGATAFSFEYELTADNYEGASIKRAFMRRSERSIMLLDSSKIDHFAPVSFANLEDIDVLITDDGISDIARTRIEAMPHGPKLIIADTSHQ</sequence>
<dbReference type="Gene3D" id="1.10.10.10">
    <property type="entry name" value="Winged helix-like DNA-binding domain superfamily/Winged helix DNA-binding domain"/>
    <property type="match status" value="1"/>
</dbReference>
<dbReference type="PANTHER" id="PTHR30363">
    <property type="entry name" value="HTH-TYPE TRANSCRIPTIONAL REGULATOR SRLR-RELATED"/>
    <property type="match status" value="1"/>
</dbReference>
<dbReference type="PRINTS" id="PR00037">
    <property type="entry name" value="HTHLACR"/>
</dbReference>
<name>A0ABS7MI66_9ACTN</name>
<dbReference type="EMBL" id="JAIMFO010000004">
    <property type="protein sequence ID" value="MBY4797066.1"/>
    <property type="molecule type" value="Genomic_DNA"/>
</dbReference>
<evidence type="ECO:0000313" key="5">
    <source>
        <dbReference type="Proteomes" id="UP000700908"/>
    </source>
</evidence>